<feature type="transmembrane region" description="Helical" evidence="5">
    <location>
        <begin position="154"/>
        <end position="176"/>
    </location>
</feature>
<dbReference type="Proteomes" id="UP000828390">
    <property type="component" value="Unassembled WGS sequence"/>
</dbReference>
<evidence type="ECO:0000313" key="7">
    <source>
        <dbReference type="EMBL" id="KAH3703765.1"/>
    </source>
</evidence>
<comment type="caution">
    <text evidence="7">The sequence shown here is derived from an EMBL/GenBank/DDBJ whole genome shotgun (WGS) entry which is preliminary data.</text>
</comment>
<name>A0A9D3YRA4_DREPO</name>
<keyword evidence="2 5" id="KW-0812">Transmembrane</keyword>
<keyword evidence="3 5" id="KW-1133">Transmembrane helix</keyword>
<comment type="subcellular location">
    <subcellularLocation>
        <location evidence="1">Membrane</location>
        <topology evidence="1">Multi-pass membrane protein</topology>
    </subcellularLocation>
</comment>
<feature type="transmembrane region" description="Helical" evidence="5">
    <location>
        <begin position="12"/>
        <end position="28"/>
    </location>
</feature>
<evidence type="ECO:0000256" key="1">
    <source>
        <dbReference type="ARBA" id="ARBA00004141"/>
    </source>
</evidence>
<dbReference type="GO" id="GO:0005261">
    <property type="term" value="F:monoatomic cation channel activity"/>
    <property type="evidence" value="ECO:0007669"/>
    <property type="project" value="TreeGrafter"/>
</dbReference>
<evidence type="ECO:0000259" key="6">
    <source>
        <dbReference type="Pfam" id="PF00520"/>
    </source>
</evidence>
<dbReference type="GO" id="GO:0005886">
    <property type="term" value="C:plasma membrane"/>
    <property type="evidence" value="ECO:0007669"/>
    <property type="project" value="TreeGrafter"/>
</dbReference>
<keyword evidence="8" id="KW-1185">Reference proteome</keyword>
<evidence type="ECO:0000256" key="5">
    <source>
        <dbReference type="SAM" id="Phobius"/>
    </source>
</evidence>
<dbReference type="GO" id="GO:0030001">
    <property type="term" value="P:metal ion transport"/>
    <property type="evidence" value="ECO:0007669"/>
    <property type="project" value="TreeGrafter"/>
</dbReference>
<accession>A0A9D3YRA4</accession>
<sequence length="214" mass="25091">MQSPKRKFANNMISYLVFLSLFAYVLLFDLTSNVSTKEFVLLAWVLTILVEEIRQMHQIYHMPGYEKASSCVQRIRKLKNYISKDWNSIDVFTIVMFLLGFGLRFKQSRDTFDWPRVVLAVNFVAFVFRLVHLFSVEKTIGSKIIIILRMVNDLLYVLVIMAVFLLAYAIASHSILYPGATLTWETARQIIRKPYFHLYGELFLDETEGTYKFK</sequence>
<organism evidence="7 8">
    <name type="scientific">Dreissena polymorpha</name>
    <name type="common">Zebra mussel</name>
    <name type="synonym">Mytilus polymorpha</name>
    <dbReference type="NCBI Taxonomy" id="45954"/>
    <lineage>
        <taxon>Eukaryota</taxon>
        <taxon>Metazoa</taxon>
        <taxon>Spiralia</taxon>
        <taxon>Lophotrochozoa</taxon>
        <taxon>Mollusca</taxon>
        <taxon>Bivalvia</taxon>
        <taxon>Autobranchia</taxon>
        <taxon>Heteroconchia</taxon>
        <taxon>Euheterodonta</taxon>
        <taxon>Imparidentia</taxon>
        <taxon>Neoheterodontei</taxon>
        <taxon>Myida</taxon>
        <taxon>Dreissenoidea</taxon>
        <taxon>Dreissenidae</taxon>
        <taxon>Dreissena</taxon>
    </lineage>
</organism>
<keyword evidence="4 5" id="KW-0472">Membrane</keyword>
<evidence type="ECO:0000256" key="4">
    <source>
        <dbReference type="ARBA" id="ARBA00023136"/>
    </source>
</evidence>
<gene>
    <name evidence="7" type="ORF">DPMN_078811</name>
</gene>
<dbReference type="InterPro" id="IPR005821">
    <property type="entry name" value="Ion_trans_dom"/>
</dbReference>
<reference evidence="7" key="1">
    <citation type="journal article" date="2019" name="bioRxiv">
        <title>The Genome of the Zebra Mussel, Dreissena polymorpha: A Resource for Invasive Species Research.</title>
        <authorList>
            <person name="McCartney M.A."/>
            <person name="Auch B."/>
            <person name="Kono T."/>
            <person name="Mallez S."/>
            <person name="Zhang Y."/>
            <person name="Obille A."/>
            <person name="Becker A."/>
            <person name="Abrahante J.E."/>
            <person name="Garbe J."/>
            <person name="Badalamenti J.P."/>
            <person name="Herman A."/>
            <person name="Mangelson H."/>
            <person name="Liachko I."/>
            <person name="Sullivan S."/>
            <person name="Sone E.D."/>
            <person name="Koren S."/>
            <person name="Silverstein K.A.T."/>
            <person name="Beckman K.B."/>
            <person name="Gohl D.M."/>
        </authorList>
    </citation>
    <scope>NUCLEOTIDE SEQUENCE</scope>
    <source>
        <strain evidence="7">Duluth1</strain>
        <tissue evidence="7">Whole animal</tissue>
    </source>
</reference>
<dbReference type="InterPro" id="IPR050927">
    <property type="entry name" value="TRPM"/>
</dbReference>
<dbReference type="Pfam" id="PF00520">
    <property type="entry name" value="Ion_trans"/>
    <property type="match status" value="1"/>
</dbReference>
<feature type="transmembrane region" description="Helical" evidence="5">
    <location>
        <begin position="86"/>
        <end position="105"/>
    </location>
</feature>
<feature type="transmembrane region" description="Helical" evidence="5">
    <location>
        <begin position="117"/>
        <end position="134"/>
    </location>
</feature>
<dbReference type="PANTHER" id="PTHR13800">
    <property type="entry name" value="TRANSIENT RECEPTOR POTENTIAL CATION CHANNEL, SUBFAMILY M, MEMBER 6"/>
    <property type="match status" value="1"/>
</dbReference>
<feature type="domain" description="Ion transport" evidence="6">
    <location>
        <begin position="9"/>
        <end position="201"/>
    </location>
</feature>
<reference evidence="7" key="2">
    <citation type="submission" date="2020-11" db="EMBL/GenBank/DDBJ databases">
        <authorList>
            <person name="McCartney M.A."/>
            <person name="Auch B."/>
            <person name="Kono T."/>
            <person name="Mallez S."/>
            <person name="Becker A."/>
            <person name="Gohl D.M."/>
            <person name="Silverstein K.A.T."/>
            <person name="Koren S."/>
            <person name="Bechman K.B."/>
            <person name="Herman A."/>
            <person name="Abrahante J.E."/>
            <person name="Garbe J."/>
        </authorList>
    </citation>
    <scope>NUCLEOTIDE SEQUENCE</scope>
    <source>
        <strain evidence="7">Duluth1</strain>
        <tissue evidence="7">Whole animal</tissue>
    </source>
</reference>
<proteinExistence type="predicted"/>
<dbReference type="AlphaFoldDB" id="A0A9D3YRA4"/>
<evidence type="ECO:0000256" key="2">
    <source>
        <dbReference type="ARBA" id="ARBA00022692"/>
    </source>
</evidence>
<evidence type="ECO:0000256" key="3">
    <source>
        <dbReference type="ARBA" id="ARBA00022989"/>
    </source>
</evidence>
<evidence type="ECO:0000313" key="8">
    <source>
        <dbReference type="Proteomes" id="UP000828390"/>
    </source>
</evidence>
<dbReference type="EMBL" id="JAIWYP010000015">
    <property type="protein sequence ID" value="KAH3703765.1"/>
    <property type="molecule type" value="Genomic_DNA"/>
</dbReference>
<protein>
    <recommendedName>
        <fullName evidence="6">Ion transport domain-containing protein</fullName>
    </recommendedName>
</protein>
<dbReference type="PANTHER" id="PTHR13800:SF1">
    <property type="entry name" value="TRANSIENT RECEPTOR POTENTIAL CATION CHANNEL TRPM"/>
    <property type="match status" value="1"/>
</dbReference>